<dbReference type="Gene3D" id="2.120.10.80">
    <property type="entry name" value="Kelch-type beta propeller"/>
    <property type="match status" value="1"/>
</dbReference>
<feature type="compositionally biased region" description="Polar residues" evidence="1">
    <location>
        <begin position="1"/>
        <end position="11"/>
    </location>
</feature>
<dbReference type="InterPro" id="IPR050354">
    <property type="entry name" value="F-box/kelch-repeat_ARATH"/>
</dbReference>
<dbReference type="InterPro" id="IPR006652">
    <property type="entry name" value="Kelch_1"/>
</dbReference>
<dbReference type="Pfam" id="PF00646">
    <property type="entry name" value="F-box"/>
    <property type="match status" value="1"/>
</dbReference>
<dbReference type="Pfam" id="PF25210">
    <property type="entry name" value="Kelch_FKB95"/>
    <property type="match status" value="1"/>
</dbReference>
<dbReference type="PROSITE" id="PS50181">
    <property type="entry name" value="FBOX"/>
    <property type="match status" value="1"/>
</dbReference>
<comment type="caution">
    <text evidence="3">The sequence shown here is derived from an EMBL/GenBank/DDBJ whole genome shotgun (WGS) entry which is preliminary data.</text>
</comment>
<feature type="region of interest" description="Disordered" evidence="1">
    <location>
        <begin position="1"/>
        <end position="21"/>
    </location>
</feature>
<dbReference type="SUPFAM" id="SSF117281">
    <property type="entry name" value="Kelch motif"/>
    <property type="match status" value="1"/>
</dbReference>
<evidence type="ECO:0000259" key="2">
    <source>
        <dbReference type="PROSITE" id="PS50181"/>
    </source>
</evidence>
<dbReference type="InterPro" id="IPR036047">
    <property type="entry name" value="F-box-like_dom_sf"/>
</dbReference>
<accession>A0ABD0Z6H6</accession>
<dbReference type="SUPFAM" id="SSF81383">
    <property type="entry name" value="F-box domain"/>
    <property type="match status" value="1"/>
</dbReference>
<name>A0ABD0Z6H6_CARAN</name>
<feature type="domain" description="F-box" evidence="2">
    <location>
        <begin position="20"/>
        <end position="66"/>
    </location>
</feature>
<dbReference type="AlphaFoldDB" id="A0ABD0Z6H6"/>
<dbReference type="CDD" id="cd22152">
    <property type="entry name" value="F-box_AtAFR-like"/>
    <property type="match status" value="1"/>
</dbReference>
<dbReference type="SMART" id="SM00612">
    <property type="entry name" value="Kelch"/>
    <property type="match status" value="3"/>
</dbReference>
<proteinExistence type="predicted"/>
<evidence type="ECO:0000313" key="3">
    <source>
        <dbReference type="EMBL" id="KAL1190307.1"/>
    </source>
</evidence>
<keyword evidence="4" id="KW-1185">Reference proteome</keyword>
<dbReference type="InterPro" id="IPR001810">
    <property type="entry name" value="F-box_dom"/>
</dbReference>
<evidence type="ECO:0000313" key="4">
    <source>
        <dbReference type="Proteomes" id="UP001558713"/>
    </source>
</evidence>
<dbReference type="PANTHER" id="PTHR24414">
    <property type="entry name" value="F-BOX/KELCH-REPEAT PROTEIN SKIP4"/>
    <property type="match status" value="1"/>
</dbReference>
<dbReference type="InterPro" id="IPR057499">
    <property type="entry name" value="Kelch_FKB95"/>
</dbReference>
<dbReference type="Proteomes" id="UP001558713">
    <property type="component" value="Unassembled WGS sequence"/>
</dbReference>
<dbReference type="SMART" id="SM00256">
    <property type="entry name" value="FBOX"/>
    <property type="match status" value="1"/>
</dbReference>
<dbReference type="PANTHER" id="PTHR24414:SF184">
    <property type="entry name" value="GALACTOSE OXIDASE_KELCH REPEAT SUPERFAMILY PROTEIN"/>
    <property type="match status" value="1"/>
</dbReference>
<dbReference type="EMBL" id="JBANAX010000877">
    <property type="protein sequence ID" value="KAL1190307.1"/>
    <property type="molecule type" value="Genomic_DNA"/>
</dbReference>
<evidence type="ECO:0000256" key="1">
    <source>
        <dbReference type="SAM" id="MobiDB-lite"/>
    </source>
</evidence>
<sequence length="375" mass="42492">MSSPPTSSGEQPLTKKQKKNLHFPSLPDDLVVRCLARVSRLHYPTLSLVSKSFRSLLASPELYKVRSLLHRTESCFYVCLRFPPDPNPRWFTLCRRPNRTNKKSTDNLLVPIPSPPFPPARWSSDVVVGSDIYSIGGTINDVSSSNVLILDCRSHTWQQAPSMLMARDHPTANVLDGKIYVAGGCNVPDSSNWIEVFDPKIKTWKPVTSPGAEMCGSDTIVSTEIDGKVYMYGGYKGVAFNPKEGTCEPVDWNMCKGWVWFSSCVIDNVLFYYDDGVFKWFDTNVRLWRSLKGVKGLPKFPSHSRVKLAGYGEKMVVLWDMYYGASGYRERKIWYAEIVLERRSTKEIWGKVELFDAVLKIPESYEFVCVLAAIV</sequence>
<reference evidence="3 4" key="1">
    <citation type="submission" date="2024-04" db="EMBL/GenBank/DDBJ databases">
        <title>Genome assembly C_amara_ONT_v2.</title>
        <authorList>
            <person name="Yant L."/>
            <person name="Moore C."/>
            <person name="Slenker M."/>
        </authorList>
    </citation>
    <scope>NUCLEOTIDE SEQUENCE [LARGE SCALE GENOMIC DNA]</scope>
    <source>
        <tissue evidence="3">Leaf</tissue>
    </source>
</reference>
<dbReference type="InterPro" id="IPR015915">
    <property type="entry name" value="Kelch-typ_b-propeller"/>
</dbReference>
<organism evidence="3 4">
    <name type="scientific">Cardamine amara subsp. amara</name>
    <dbReference type="NCBI Taxonomy" id="228776"/>
    <lineage>
        <taxon>Eukaryota</taxon>
        <taxon>Viridiplantae</taxon>
        <taxon>Streptophyta</taxon>
        <taxon>Embryophyta</taxon>
        <taxon>Tracheophyta</taxon>
        <taxon>Spermatophyta</taxon>
        <taxon>Magnoliopsida</taxon>
        <taxon>eudicotyledons</taxon>
        <taxon>Gunneridae</taxon>
        <taxon>Pentapetalae</taxon>
        <taxon>rosids</taxon>
        <taxon>malvids</taxon>
        <taxon>Brassicales</taxon>
        <taxon>Brassicaceae</taxon>
        <taxon>Cardamineae</taxon>
        <taxon>Cardamine</taxon>
    </lineage>
</organism>
<protein>
    <submittedName>
        <fullName evidence="3">F-box/kelch-repeat protein</fullName>
    </submittedName>
</protein>
<gene>
    <name evidence="3" type="ORF">V5N11_016691</name>
</gene>